<evidence type="ECO:0000256" key="1">
    <source>
        <dbReference type="SAM" id="SignalP"/>
    </source>
</evidence>
<proteinExistence type="predicted"/>
<name>A0A1Y1S5M4_9MICR</name>
<organism evidence="3 4">
    <name type="scientific">Enterospora canceri</name>
    <dbReference type="NCBI Taxonomy" id="1081671"/>
    <lineage>
        <taxon>Eukaryota</taxon>
        <taxon>Fungi</taxon>
        <taxon>Fungi incertae sedis</taxon>
        <taxon>Microsporidia</taxon>
        <taxon>Enterocytozoonidae</taxon>
        <taxon>Enterospora</taxon>
    </lineage>
</organism>
<feature type="signal peptide" evidence="1">
    <location>
        <begin position="1"/>
        <end position="17"/>
    </location>
</feature>
<keyword evidence="4" id="KW-1185">Reference proteome</keyword>
<reference evidence="3 4" key="1">
    <citation type="journal article" date="2017" name="Environ. Microbiol.">
        <title>Decay of the glycolytic pathway and adaptation to intranuclear parasitism within Enterocytozoonidae microsporidia.</title>
        <authorList>
            <person name="Wiredu Boakye D."/>
            <person name="Jaroenlak P."/>
            <person name="Prachumwat A."/>
            <person name="Williams T.A."/>
            <person name="Bateman K.S."/>
            <person name="Itsathitphaisarn O."/>
            <person name="Sritunyalucksana K."/>
            <person name="Paszkiewicz K.H."/>
            <person name="Moore K.A."/>
            <person name="Stentiford G.D."/>
            <person name="Williams B.A."/>
        </authorList>
    </citation>
    <scope>NUCLEOTIDE SEQUENCE [LARGE SCALE GENOMIC DNA]</scope>
    <source>
        <strain evidence="3 4">GB1</strain>
    </source>
</reference>
<protein>
    <submittedName>
        <fullName evidence="3">Uncharacterized protein</fullName>
    </submittedName>
</protein>
<dbReference type="EMBL" id="LWDP01000054">
    <property type="protein sequence ID" value="ORD93703.1"/>
    <property type="molecule type" value="Genomic_DNA"/>
</dbReference>
<accession>A0A1Y1S5M4</accession>
<dbReference type="Proteomes" id="UP000192639">
    <property type="component" value="Unassembled WGS sequence"/>
</dbReference>
<keyword evidence="1" id="KW-0732">Signal</keyword>
<feature type="chain" id="PRO_5011907569" evidence="1">
    <location>
        <begin position="18"/>
        <end position="34"/>
    </location>
</feature>
<evidence type="ECO:0000313" key="3">
    <source>
        <dbReference type="EMBL" id="ORD93703.1"/>
    </source>
</evidence>
<dbReference type="EMBL" id="LWDP01000091">
    <property type="protein sequence ID" value="ORD93397.1"/>
    <property type="molecule type" value="Genomic_DNA"/>
</dbReference>
<gene>
    <name evidence="3" type="ORF">ECANGB1_2713</name>
    <name evidence="2" type="ORF">ECANGB1_2727</name>
</gene>
<dbReference type="VEuPathDB" id="MicrosporidiaDB:ECANGB1_2727"/>
<sequence length="34" mass="4139">MYHLVLLICCHLYWSLLDNFYHVPCCIQKYCSLC</sequence>
<dbReference type="AlphaFoldDB" id="A0A1Y1S5M4"/>
<evidence type="ECO:0000313" key="4">
    <source>
        <dbReference type="Proteomes" id="UP000192639"/>
    </source>
</evidence>
<comment type="caution">
    <text evidence="3">The sequence shown here is derived from an EMBL/GenBank/DDBJ whole genome shotgun (WGS) entry which is preliminary data.</text>
</comment>
<evidence type="ECO:0000313" key="2">
    <source>
        <dbReference type="EMBL" id="ORD93397.1"/>
    </source>
</evidence>
<dbReference type="VEuPathDB" id="MicrosporidiaDB:ECANGB1_2713"/>